<dbReference type="PANTHER" id="PTHR43102:SF2">
    <property type="entry name" value="GAF DOMAIN-CONTAINING PROTEIN"/>
    <property type="match status" value="1"/>
</dbReference>
<protein>
    <submittedName>
        <fullName evidence="4">FOG: GGDEF domain</fullName>
    </submittedName>
</protein>
<dbReference type="PROSITE" id="PS50113">
    <property type="entry name" value="PAC"/>
    <property type="match status" value="1"/>
</dbReference>
<dbReference type="InterPro" id="IPR029016">
    <property type="entry name" value="GAF-like_dom_sf"/>
</dbReference>
<feature type="coiled-coil region" evidence="1">
    <location>
        <begin position="153"/>
        <end position="187"/>
    </location>
</feature>
<evidence type="ECO:0000259" key="2">
    <source>
        <dbReference type="PROSITE" id="PS50112"/>
    </source>
</evidence>
<dbReference type="InterPro" id="IPR035965">
    <property type="entry name" value="PAS-like_dom_sf"/>
</dbReference>
<dbReference type="Pfam" id="PF08447">
    <property type="entry name" value="PAS_3"/>
    <property type="match status" value="1"/>
</dbReference>
<dbReference type="NCBIfam" id="TIGR00229">
    <property type="entry name" value="sensory_box"/>
    <property type="match status" value="1"/>
</dbReference>
<organism evidence="4">
    <name type="scientific">Rheinheimera sp. BAL341</name>
    <dbReference type="NCBI Taxonomy" id="1708203"/>
    <lineage>
        <taxon>Bacteria</taxon>
        <taxon>Pseudomonadati</taxon>
        <taxon>Pseudomonadota</taxon>
        <taxon>Gammaproteobacteria</taxon>
        <taxon>Chromatiales</taxon>
        <taxon>Chromatiaceae</taxon>
        <taxon>Rheinheimera</taxon>
    </lineage>
</organism>
<dbReference type="InterPro" id="IPR013655">
    <property type="entry name" value="PAS_fold_3"/>
</dbReference>
<reference evidence="4" key="1">
    <citation type="submission" date="2019-04" db="EMBL/GenBank/DDBJ databases">
        <authorList>
            <person name="Brambilla D."/>
        </authorList>
    </citation>
    <scope>NUCLEOTIDE SEQUENCE</scope>
    <source>
        <strain evidence="4">BAL1</strain>
    </source>
</reference>
<name>A0A486XIE5_9GAMM</name>
<dbReference type="SUPFAM" id="SSF55781">
    <property type="entry name" value="GAF domain-like"/>
    <property type="match status" value="1"/>
</dbReference>
<dbReference type="Gene3D" id="3.30.450.40">
    <property type="match status" value="1"/>
</dbReference>
<feature type="domain" description="PAC" evidence="3">
    <location>
        <begin position="257"/>
        <end position="310"/>
    </location>
</feature>
<evidence type="ECO:0000313" key="4">
    <source>
        <dbReference type="EMBL" id="VHO00612.1"/>
    </source>
</evidence>
<dbReference type="SMART" id="SM00065">
    <property type="entry name" value="GAF"/>
    <property type="match status" value="1"/>
</dbReference>
<gene>
    <name evidence="4" type="ORF">BAL341_174</name>
</gene>
<dbReference type="InterPro" id="IPR001610">
    <property type="entry name" value="PAC"/>
</dbReference>
<accession>A0A486XIE5</accession>
<evidence type="ECO:0000259" key="3">
    <source>
        <dbReference type="PROSITE" id="PS50113"/>
    </source>
</evidence>
<feature type="domain" description="PAS" evidence="2">
    <location>
        <begin position="180"/>
        <end position="253"/>
    </location>
</feature>
<dbReference type="PANTHER" id="PTHR43102">
    <property type="entry name" value="SLR1143 PROTEIN"/>
    <property type="match status" value="1"/>
</dbReference>
<dbReference type="AlphaFoldDB" id="A0A486XIE5"/>
<dbReference type="InterPro" id="IPR000014">
    <property type="entry name" value="PAS"/>
</dbReference>
<sequence length="333" mass="38017">MHIANIPANEAERLSALKATGLLDSPADDNFDRFTRLAQALFGCKISLFSMVDEQRQWLKSRQGITVKETTRDMSFCAHAVFNNKLLYVPDASQDERFADNHLVTGAPAIRLYAGVPLHSVEGLPLGTLCIIDDIPRELNQLQLTLLHDLAMLAEAEIARSTLKMQAKQLQQDMQSLEQQRQRLSAFIDSTRLATWEWNLQTGDVMFNTRWSEMIGYELHELMPLSVETWLKLIHPADKARSERLLQRHFDGDLPFYEMECRMQHKAGHWVWILTQGKVSSYTEQGLPRLMTGTHLDITERKANEEALTEAYSLLQRVCRNAGLDISNPQNRG</sequence>
<dbReference type="EMBL" id="CAAJGR010000042">
    <property type="protein sequence ID" value="VHO00612.1"/>
    <property type="molecule type" value="Genomic_DNA"/>
</dbReference>
<keyword evidence="1" id="KW-0175">Coiled coil</keyword>
<dbReference type="SUPFAM" id="SSF55785">
    <property type="entry name" value="PYP-like sensor domain (PAS domain)"/>
    <property type="match status" value="1"/>
</dbReference>
<dbReference type="PROSITE" id="PS50112">
    <property type="entry name" value="PAS"/>
    <property type="match status" value="1"/>
</dbReference>
<proteinExistence type="predicted"/>
<evidence type="ECO:0000256" key="1">
    <source>
        <dbReference type="SAM" id="Coils"/>
    </source>
</evidence>
<dbReference type="SMART" id="SM00086">
    <property type="entry name" value="PAC"/>
    <property type="match status" value="1"/>
</dbReference>
<dbReference type="SMART" id="SM00091">
    <property type="entry name" value="PAS"/>
    <property type="match status" value="1"/>
</dbReference>
<dbReference type="CDD" id="cd00130">
    <property type="entry name" value="PAS"/>
    <property type="match status" value="1"/>
</dbReference>
<dbReference type="Pfam" id="PF01590">
    <property type="entry name" value="GAF"/>
    <property type="match status" value="1"/>
</dbReference>
<dbReference type="Gene3D" id="3.30.450.20">
    <property type="entry name" value="PAS domain"/>
    <property type="match status" value="1"/>
</dbReference>
<dbReference type="InterPro" id="IPR000700">
    <property type="entry name" value="PAS-assoc_C"/>
</dbReference>
<dbReference type="InterPro" id="IPR003018">
    <property type="entry name" value="GAF"/>
</dbReference>